<feature type="transmembrane region" description="Helical" evidence="2">
    <location>
        <begin position="315"/>
        <end position="337"/>
    </location>
</feature>
<sequence length="397" mass="41970">MNCANHPDRERTAFCQNCGKPLCQECTRVVGTAVFCEPCLATKLSGTGAPPDASAPGTYPTPAAYGAGIPPFNSSEPNPGLAALLGIIPGVGAMYNGQYAKGIVHLIVFAILITLADEHGIFGIFIAGWVIYQILEAHHTARARRDGTPLPNPFGLNDLGERLGFGKAWPGGTSGTTGAAAFTPDPTIPPASSYVPPPPSGYPPPPQQPVSGAAPWDWQNYAPPASPYGVPYPGVDPNLPPARNRFPAGAIWLIGLGTIFLIGNAGLFHGFPVHKLVPFFLIGLGLWLFIHKMTGTGATLADDGTALYRMRLFSALRGSVWVVLVGVMFGLSTFNILSWGRSWPLFIIVAGLMTFFERTAYSNAAASMPVYPMPPVPPPSSPSTSIVPTNTHDQEGR</sequence>
<feature type="domain" description="B box-type" evidence="3">
    <location>
        <begin position="1"/>
        <end position="27"/>
    </location>
</feature>
<dbReference type="PROSITE" id="PS50119">
    <property type="entry name" value="ZF_BBOX"/>
    <property type="match status" value="1"/>
</dbReference>
<evidence type="ECO:0000313" key="4">
    <source>
        <dbReference type="EMBL" id="RSL16354.1"/>
    </source>
</evidence>
<dbReference type="AlphaFoldDB" id="A0A428MHF3"/>
<keyword evidence="2" id="KW-0812">Transmembrane</keyword>
<dbReference type="EMBL" id="RSDW01000001">
    <property type="protein sequence ID" value="RSL16354.1"/>
    <property type="molecule type" value="Genomic_DNA"/>
</dbReference>
<keyword evidence="2" id="KW-1133">Transmembrane helix</keyword>
<organism evidence="4 5">
    <name type="scientific">Edaphobacter aggregans</name>
    <dbReference type="NCBI Taxonomy" id="570835"/>
    <lineage>
        <taxon>Bacteria</taxon>
        <taxon>Pseudomonadati</taxon>
        <taxon>Acidobacteriota</taxon>
        <taxon>Terriglobia</taxon>
        <taxon>Terriglobales</taxon>
        <taxon>Acidobacteriaceae</taxon>
        <taxon>Edaphobacter</taxon>
    </lineage>
</organism>
<comment type="caution">
    <text evidence="4">The sequence shown here is derived from an EMBL/GenBank/DDBJ whole genome shotgun (WGS) entry which is preliminary data.</text>
</comment>
<name>A0A428MHF3_9BACT</name>
<evidence type="ECO:0000256" key="2">
    <source>
        <dbReference type="SAM" id="Phobius"/>
    </source>
</evidence>
<feature type="transmembrane region" description="Helical" evidence="2">
    <location>
        <begin position="103"/>
        <end position="135"/>
    </location>
</feature>
<evidence type="ECO:0000313" key="5">
    <source>
        <dbReference type="Proteomes" id="UP000269669"/>
    </source>
</evidence>
<keyword evidence="5" id="KW-1185">Reference proteome</keyword>
<gene>
    <name evidence="4" type="ORF">EDE15_1866</name>
</gene>
<accession>A0A428MHF3</accession>
<evidence type="ECO:0000256" key="1">
    <source>
        <dbReference type="SAM" id="MobiDB-lite"/>
    </source>
</evidence>
<feature type="transmembrane region" description="Helical" evidence="2">
    <location>
        <begin position="250"/>
        <end position="270"/>
    </location>
</feature>
<reference evidence="4 5" key="1">
    <citation type="submission" date="2018-12" db="EMBL/GenBank/DDBJ databases">
        <title>Sequencing of bacterial isolates from soil warming experiment in Harvard Forest, Massachusetts, USA.</title>
        <authorList>
            <person name="Deangelis K."/>
        </authorList>
    </citation>
    <scope>NUCLEOTIDE SEQUENCE [LARGE SCALE GENOMIC DNA]</scope>
    <source>
        <strain evidence="4 5">EB153</strain>
    </source>
</reference>
<dbReference type="Proteomes" id="UP000269669">
    <property type="component" value="Unassembled WGS sequence"/>
</dbReference>
<dbReference type="GO" id="GO:0008270">
    <property type="term" value="F:zinc ion binding"/>
    <property type="evidence" value="ECO:0007669"/>
    <property type="project" value="InterPro"/>
</dbReference>
<feature type="transmembrane region" description="Helical" evidence="2">
    <location>
        <begin position="276"/>
        <end position="294"/>
    </location>
</feature>
<dbReference type="CDD" id="cd19756">
    <property type="entry name" value="Bbox2"/>
    <property type="match status" value="1"/>
</dbReference>
<feature type="region of interest" description="Disordered" evidence="1">
    <location>
        <begin position="377"/>
        <end position="397"/>
    </location>
</feature>
<dbReference type="Pfam" id="PF00643">
    <property type="entry name" value="zf-B_box"/>
    <property type="match status" value="1"/>
</dbReference>
<evidence type="ECO:0000259" key="3">
    <source>
        <dbReference type="PROSITE" id="PS50119"/>
    </source>
</evidence>
<proteinExistence type="predicted"/>
<keyword evidence="2" id="KW-0472">Membrane</keyword>
<protein>
    <submittedName>
        <fullName evidence="4">B-box zinc finger protein</fullName>
    </submittedName>
</protein>
<dbReference type="InterPro" id="IPR000315">
    <property type="entry name" value="Znf_B-box"/>
</dbReference>
<dbReference type="RefSeq" id="WP_221761605.1">
    <property type="nucleotide sequence ID" value="NZ_RSDW01000001.1"/>
</dbReference>